<comment type="caution">
    <text evidence="2">The sequence shown here is derived from an EMBL/GenBank/DDBJ whole genome shotgun (WGS) entry which is preliminary data.</text>
</comment>
<feature type="compositionally biased region" description="Polar residues" evidence="1">
    <location>
        <begin position="58"/>
        <end position="81"/>
    </location>
</feature>
<feature type="compositionally biased region" description="Basic and acidic residues" evidence="1">
    <location>
        <begin position="45"/>
        <end position="56"/>
    </location>
</feature>
<sequence length="109" mass="12510">MFADYFTRCFPNLLMHTYEAMECWSDDPELSPYYSDEVRARVKAIREQMENEEKENNSTSKDSTCAQDATAPNQAKPTLTTPKKKQEVKMPPASSSKPKNQKKQSQTKP</sequence>
<dbReference type="Gene3D" id="1.20.1440.180">
    <property type="entry name" value="KEN domain"/>
    <property type="match status" value="1"/>
</dbReference>
<reference evidence="3" key="1">
    <citation type="submission" date="2022-10" db="EMBL/GenBank/DDBJ databases">
        <title>Genome assembly of Pristionchus species.</title>
        <authorList>
            <person name="Yoshida K."/>
            <person name="Sommer R.J."/>
        </authorList>
    </citation>
    <scope>NUCLEOTIDE SEQUENCE [LARGE SCALE GENOMIC DNA]</scope>
    <source>
        <strain evidence="3">RS5460</strain>
    </source>
</reference>
<keyword evidence="3" id="KW-1185">Reference proteome</keyword>
<gene>
    <name evidence="2" type="ORF">PMAYCL1PPCAC_33209</name>
</gene>
<protein>
    <submittedName>
        <fullName evidence="2">Uncharacterized protein</fullName>
    </submittedName>
</protein>
<proteinExistence type="predicted"/>
<name>A0AAN5IFI9_9BILA</name>
<feature type="compositionally biased region" description="Low complexity" evidence="1">
    <location>
        <begin position="91"/>
        <end position="109"/>
    </location>
</feature>
<evidence type="ECO:0000313" key="3">
    <source>
        <dbReference type="Proteomes" id="UP001328107"/>
    </source>
</evidence>
<feature type="region of interest" description="Disordered" evidence="1">
    <location>
        <begin position="45"/>
        <end position="109"/>
    </location>
</feature>
<evidence type="ECO:0000256" key="1">
    <source>
        <dbReference type="SAM" id="MobiDB-lite"/>
    </source>
</evidence>
<dbReference type="EMBL" id="BTRK01000006">
    <property type="protein sequence ID" value="GMR63014.1"/>
    <property type="molecule type" value="Genomic_DNA"/>
</dbReference>
<dbReference type="AlphaFoldDB" id="A0AAN5IFI9"/>
<organism evidence="2 3">
    <name type="scientific">Pristionchus mayeri</name>
    <dbReference type="NCBI Taxonomy" id="1317129"/>
    <lineage>
        <taxon>Eukaryota</taxon>
        <taxon>Metazoa</taxon>
        <taxon>Ecdysozoa</taxon>
        <taxon>Nematoda</taxon>
        <taxon>Chromadorea</taxon>
        <taxon>Rhabditida</taxon>
        <taxon>Rhabditina</taxon>
        <taxon>Diplogasteromorpha</taxon>
        <taxon>Diplogasteroidea</taxon>
        <taxon>Neodiplogasteridae</taxon>
        <taxon>Pristionchus</taxon>
    </lineage>
</organism>
<dbReference type="InterPro" id="IPR038357">
    <property type="entry name" value="KEN_sf"/>
</dbReference>
<accession>A0AAN5IFI9</accession>
<evidence type="ECO:0000313" key="2">
    <source>
        <dbReference type="EMBL" id="GMR63014.1"/>
    </source>
</evidence>
<dbReference type="Proteomes" id="UP001328107">
    <property type="component" value="Unassembled WGS sequence"/>
</dbReference>